<accession>A0A017TF85</accession>
<dbReference type="Gene3D" id="1.10.1200.10">
    <property type="entry name" value="ACP-like"/>
    <property type="match status" value="1"/>
</dbReference>
<keyword evidence="3" id="KW-1185">Reference proteome</keyword>
<dbReference type="SUPFAM" id="SSF47336">
    <property type="entry name" value="ACP-like"/>
    <property type="match status" value="1"/>
</dbReference>
<feature type="region of interest" description="Disordered" evidence="1">
    <location>
        <begin position="102"/>
        <end position="125"/>
    </location>
</feature>
<sequence>MKAVQDQVRELVRSVWSGHLGLSDDAPLLEGGVNAVDLRTLANLVEEQFIIDVHEDEIDDTHFGSIARLAAYVNAKLAALQTCRIGSAMVWHRDIPRDIPPLSSELLVPSSRDHDPDSTGTESAA</sequence>
<name>A0A017TF85_9BACT</name>
<evidence type="ECO:0008006" key="4">
    <source>
        <dbReference type="Google" id="ProtNLM"/>
    </source>
</evidence>
<evidence type="ECO:0000313" key="3">
    <source>
        <dbReference type="Proteomes" id="UP000019678"/>
    </source>
</evidence>
<dbReference type="OrthoDB" id="8527261at2"/>
<dbReference type="AlphaFoldDB" id="A0A017TF85"/>
<evidence type="ECO:0000313" key="2">
    <source>
        <dbReference type="EMBL" id="EYF07909.1"/>
    </source>
</evidence>
<gene>
    <name evidence="2" type="ORF">CAP_6931</name>
</gene>
<dbReference type="InterPro" id="IPR036736">
    <property type="entry name" value="ACP-like_sf"/>
</dbReference>
<organism evidence="2 3">
    <name type="scientific">Chondromyces apiculatus DSM 436</name>
    <dbReference type="NCBI Taxonomy" id="1192034"/>
    <lineage>
        <taxon>Bacteria</taxon>
        <taxon>Pseudomonadati</taxon>
        <taxon>Myxococcota</taxon>
        <taxon>Polyangia</taxon>
        <taxon>Polyangiales</taxon>
        <taxon>Polyangiaceae</taxon>
        <taxon>Chondromyces</taxon>
    </lineage>
</organism>
<protein>
    <recommendedName>
        <fullName evidence="4">Carrier domain-containing protein</fullName>
    </recommendedName>
</protein>
<dbReference type="EMBL" id="ASRX01000006">
    <property type="protein sequence ID" value="EYF07909.1"/>
    <property type="molecule type" value="Genomic_DNA"/>
</dbReference>
<evidence type="ECO:0000256" key="1">
    <source>
        <dbReference type="SAM" id="MobiDB-lite"/>
    </source>
</evidence>
<reference evidence="2 3" key="1">
    <citation type="submission" date="2013-05" db="EMBL/GenBank/DDBJ databases">
        <title>Genome assembly of Chondromyces apiculatus DSM 436.</title>
        <authorList>
            <person name="Sharma G."/>
            <person name="Khatri I."/>
            <person name="Kaur C."/>
            <person name="Mayilraj S."/>
            <person name="Subramanian S."/>
        </authorList>
    </citation>
    <scope>NUCLEOTIDE SEQUENCE [LARGE SCALE GENOMIC DNA]</scope>
    <source>
        <strain evidence="2 3">DSM 436</strain>
    </source>
</reference>
<dbReference type="Proteomes" id="UP000019678">
    <property type="component" value="Unassembled WGS sequence"/>
</dbReference>
<dbReference type="RefSeq" id="WP_044236717.1">
    <property type="nucleotide sequence ID" value="NZ_ASRX01000006.1"/>
</dbReference>
<proteinExistence type="predicted"/>
<comment type="caution">
    <text evidence="2">The sequence shown here is derived from an EMBL/GenBank/DDBJ whole genome shotgun (WGS) entry which is preliminary data.</text>
</comment>